<dbReference type="InterPro" id="IPR028082">
    <property type="entry name" value="Peripla_BP_I"/>
</dbReference>
<evidence type="ECO:0000259" key="4">
    <source>
        <dbReference type="Pfam" id="PF13458"/>
    </source>
</evidence>
<dbReference type="Gene3D" id="3.40.50.2300">
    <property type="match status" value="2"/>
</dbReference>
<sequence length="573" mass="65547">MNMQNGHNLFMKAFLTLLLLFTFIHAQTSAQSFSEAMEMYQDENYQQAAELFLNSDDDRSQLFAGKSFLALTDYSTAINHLRNASQSTQENIRQEALYSLAIAHFILKNYDVSLEHLYELASGDNRTGLRSDAQRFYNQILNYLSIQDRYETLYKLQSPVIQFDLVRSSKPFMDAEAFRVLVNELVKTTGEAFSRQEIERELLVNLRSQTNRIEYPAPPEGMVYNIGVILPTFDENDPDFTIPRNLYYGMVLAADDFNERNRNQKVNLIFRNSAENADTTAAVFSELAWTKKIDAVIGPLFSEPASRLAQLSEEYQIPMLAPLANSDSLNLDYNYTFQMNPTFEMHGKKMAQFAVQELRMDTLGIITEEGSLGRNSALAFRHEAERLGATISYYIEQDFAATGYDFSEVTDVFTSDPALIDSLNIRQSDAVFAPFTGQASTTMMNLLMNNLEAMDSNVTVLGTEQWEFAPLTDYQKRFFDVYYTQSMVQNPDSSSANFFTDDYETRFGTEPDRFSRIGYDTANYLFRSLETAGNPDYLSRAIRNGSIFNGLAYRIFFDGERVNQHLFIRSFSE</sequence>
<comment type="similarity">
    <text evidence="1">Belongs to the leucine-binding protein family.</text>
</comment>
<dbReference type="Gene3D" id="1.25.40.10">
    <property type="entry name" value="Tetratricopeptide repeat domain"/>
    <property type="match status" value="1"/>
</dbReference>
<feature type="domain" description="Leucine-binding protein" evidence="4">
    <location>
        <begin position="249"/>
        <end position="560"/>
    </location>
</feature>
<evidence type="ECO:0000256" key="1">
    <source>
        <dbReference type="ARBA" id="ARBA00010062"/>
    </source>
</evidence>
<organism evidence="5 6">
    <name type="scientific">Rhodohalobacter sulfatireducens</name>
    <dbReference type="NCBI Taxonomy" id="2911366"/>
    <lineage>
        <taxon>Bacteria</taxon>
        <taxon>Pseudomonadati</taxon>
        <taxon>Balneolota</taxon>
        <taxon>Balneolia</taxon>
        <taxon>Balneolales</taxon>
        <taxon>Balneolaceae</taxon>
        <taxon>Rhodohalobacter</taxon>
    </lineage>
</organism>
<reference evidence="5" key="2">
    <citation type="submission" date="2024-05" db="EMBL/GenBank/DDBJ databases">
        <title>Rhodohalobacter halophilus gen. nov., sp. nov., a moderately halophilic member of the family Balneolaceae.</title>
        <authorList>
            <person name="Xia J."/>
        </authorList>
    </citation>
    <scope>NUCLEOTIDE SEQUENCE</scope>
    <source>
        <strain evidence="5">WB101</strain>
    </source>
</reference>
<dbReference type="InterPro" id="IPR028081">
    <property type="entry name" value="Leu-bd"/>
</dbReference>
<dbReference type="PANTHER" id="PTHR30483:SF6">
    <property type="entry name" value="PERIPLASMIC BINDING PROTEIN OF ABC TRANSPORTER FOR NATURAL AMINO ACIDS"/>
    <property type="match status" value="1"/>
</dbReference>
<dbReference type="PANTHER" id="PTHR30483">
    <property type="entry name" value="LEUCINE-SPECIFIC-BINDING PROTEIN"/>
    <property type="match status" value="1"/>
</dbReference>
<name>A0ABS9KGZ2_9BACT</name>
<dbReference type="SUPFAM" id="SSF53822">
    <property type="entry name" value="Periplasmic binding protein-like I"/>
    <property type="match status" value="1"/>
</dbReference>
<protein>
    <submittedName>
        <fullName evidence="5">ABC transporter substrate-binding protein</fullName>
    </submittedName>
</protein>
<dbReference type="SUPFAM" id="SSF48452">
    <property type="entry name" value="TPR-like"/>
    <property type="match status" value="1"/>
</dbReference>
<dbReference type="InterPro" id="IPR051010">
    <property type="entry name" value="BCAA_transport"/>
</dbReference>
<dbReference type="CDD" id="cd06268">
    <property type="entry name" value="PBP1_ABC_transporter_LIVBP-like"/>
    <property type="match status" value="1"/>
</dbReference>
<keyword evidence="6" id="KW-1185">Reference proteome</keyword>
<dbReference type="Pfam" id="PF13458">
    <property type="entry name" value="Peripla_BP_6"/>
    <property type="match status" value="1"/>
</dbReference>
<accession>A0ABS9KGZ2</accession>
<evidence type="ECO:0000313" key="6">
    <source>
        <dbReference type="Proteomes" id="UP001165366"/>
    </source>
</evidence>
<gene>
    <name evidence="5" type="ORF">L6773_15980</name>
</gene>
<evidence type="ECO:0000256" key="3">
    <source>
        <dbReference type="SAM" id="SignalP"/>
    </source>
</evidence>
<comment type="caution">
    <text evidence="5">The sequence shown here is derived from an EMBL/GenBank/DDBJ whole genome shotgun (WGS) entry which is preliminary data.</text>
</comment>
<reference evidence="5" key="1">
    <citation type="submission" date="2022-01" db="EMBL/GenBank/DDBJ databases">
        <authorList>
            <person name="Wang Y."/>
        </authorList>
    </citation>
    <scope>NUCLEOTIDE SEQUENCE</scope>
    <source>
        <strain evidence="5">WB101</strain>
    </source>
</reference>
<evidence type="ECO:0000313" key="5">
    <source>
        <dbReference type="EMBL" id="MCG2590077.1"/>
    </source>
</evidence>
<feature type="chain" id="PRO_5047528613" evidence="3">
    <location>
        <begin position="27"/>
        <end position="573"/>
    </location>
</feature>
<dbReference type="InterPro" id="IPR011990">
    <property type="entry name" value="TPR-like_helical_dom_sf"/>
</dbReference>
<dbReference type="EMBL" id="JAKLWS010000025">
    <property type="protein sequence ID" value="MCG2590077.1"/>
    <property type="molecule type" value="Genomic_DNA"/>
</dbReference>
<feature type="signal peptide" evidence="3">
    <location>
        <begin position="1"/>
        <end position="26"/>
    </location>
</feature>
<evidence type="ECO:0000256" key="2">
    <source>
        <dbReference type="ARBA" id="ARBA00022729"/>
    </source>
</evidence>
<dbReference type="Proteomes" id="UP001165366">
    <property type="component" value="Unassembled WGS sequence"/>
</dbReference>
<keyword evidence="2 3" id="KW-0732">Signal</keyword>
<proteinExistence type="inferred from homology"/>